<reference evidence="1 2" key="1">
    <citation type="submission" date="2020-08" db="EMBL/GenBank/DDBJ databases">
        <title>Genomic Encyclopedia of Type Strains, Phase IV (KMG-IV): sequencing the most valuable type-strain genomes for metagenomic binning, comparative biology and taxonomic classification.</title>
        <authorList>
            <person name="Goeker M."/>
        </authorList>
    </citation>
    <scope>NUCLEOTIDE SEQUENCE [LARGE SCALE GENOMIC DNA]</scope>
    <source>
        <strain evidence="1 2">DSM 29854</strain>
    </source>
</reference>
<comment type="caution">
    <text evidence="1">The sequence shown here is derived from an EMBL/GenBank/DDBJ whole genome shotgun (WGS) entry which is preliminary data.</text>
</comment>
<protein>
    <submittedName>
        <fullName evidence="1">Uncharacterized protein</fullName>
    </submittedName>
</protein>
<evidence type="ECO:0000313" key="1">
    <source>
        <dbReference type="EMBL" id="MBA9076800.1"/>
    </source>
</evidence>
<gene>
    <name evidence="1" type="ORF">FHS90_001508</name>
</gene>
<sequence length="72" mass="8636">MKLRREYPSLFSIDAKFSFCSPLLLQKEIIPFIVNKADLYCSLQTPIFKLYKIHNKTTYAFNLYFHQIPFIK</sequence>
<evidence type="ECO:0000313" key="2">
    <source>
        <dbReference type="Proteomes" id="UP000563094"/>
    </source>
</evidence>
<accession>A0A839GED5</accession>
<organism evidence="1 2">
    <name type="scientific">Rufibacter quisquiliarum</name>
    <dbReference type="NCBI Taxonomy" id="1549639"/>
    <lineage>
        <taxon>Bacteria</taxon>
        <taxon>Pseudomonadati</taxon>
        <taxon>Bacteroidota</taxon>
        <taxon>Cytophagia</taxon>
        <taxon>Cytophagales</taxon>
        <taxon>Hymenobacteraceae</taxon>
        <taxon>Rufibacter</taxon>
    </lineage>
</organism>
<keyword evidence="2" id="KW-1185">Reference proteome</keyword>
<dbReference type="Proteomes" id="UP000563094">
    <property type="component" value="Unassembled WGS sequence"/>
</dbReference>
<dbReference type="EMBL" id="JACJIQ010000005">
    <property type="protein sequence ID" value="MBA9076800.1"/>
    <property type="molecule type" value="Genomic_DNA"/>
</dbReference>
<name>A0A839GED5_9BACT</name>
<dbReference type="AlphaFoldDB" id="A0A839GED5"/>
<proteinExistence type="predicted"/>